<dbReference type="STRING" id="988480.A0A075AP10"/>
<dbReference type="InterPro" id="IPR016024">
    <property type="entry name" value="ARM-type_fold"/>
</dbReference>
<keyword evidence="5" id="KW-0963">Cytoplasm</keyword>
<evidence type="ECO:0000256" key="7">
    <source>
        <dbReference type="ARBA" id="ARBA00023242"/>
    </source>
</evidence>
<dbReference type="Proteomes" id="UP000030755">
    <property type="component" value="Unassembled WGS sequence"/>
</dbReference>
<dbReference type="PANTHER" id="PTHR21452">
    <property type="entry name" value="EXPORTIN-6"/>
    <property type="match status" value="1"/>
</dbReference>
<comment type="similarity">
    <text evidence="3">Belongs to the exportin family.</text>
</comment>
<dbReference type="EMBL" id="KE561209">
    <property type="protein sequence ID" value="EPZ31659.1"/>
    <property type="molecule type" value="Genomic_DNA"/>
</dbReference>
<evidence type="ECO:0000256" key="3">
    <source>
        <dbReference type="ARBA" id="ARBA00009466"/>
    </source>
</evidence>
<dbReference type="AlphaFoldDB" id="A0A075AP10"/>
<dbReference type="HOGENOM" id="CLU_329324_0_0_1"/>
<gene>
    <name evidence="8" type="ORF">O9G_000138</name>
</gene>
<dbReference type="GO" id="GO:0005737">
    <property type="term" value="C:cytoplasm"/>
    <property type="evidence" value="ECO:0007669"/>
    <property type="project" value="UniProtKB-SubCell"/>
</dbReference>
<proteinExistence type="inferred from homology"/>
<keyword evidence="9" id="KW-1185">Reference proteome</keyword>
<dbReference type="OrthoDB" id="10261013at2759"/>
<name>A0A075AP10_ROZAC</name>
<dbReference type="SUPFAM" id="SSF48371">
    <property type="entry name" value="ARM repeat"/>
    <property type="match status" value="1"/>
</dbReference>
<evidence type="ECO:0000256" key="2">
    <source>
        <dbReference type="ARBA" id="ARBA00004496"/>
    </source>
</evidence>
<dbReference type="InterPro" id="IPR040016">
    <property type="entry name" value="XPO6"/>
</dbReference>
<protein>
    <recommendedName>
        <fullName evidence="10">Exportin-1/Importin-beta-like domain-containing protein</fullName>
    </recommendedName>
</protein>
<dbReference type="PANTHER" id="PTHR21452:SF4">
    <property type="entry name" value="EXPORTIN-6"/>
    <property type="match status" value="1"/>
</dbReference>
<evidence type="ECO:0000256" key="6">
    <source>
        <dbReference type="ARBA" id="ARBA00022927"/>
    </source>
</evidence>
<dbReference type="GO" id="GO:0005049">
    <property type="term" value="F:nuclear export signal receptor activity"/>
    <property type="evidence" value="ECO:0007669"/>
    <property type="project" value="InterPro"/>
</dbReference>
<dbReference type="InterPro" id="IPR011989">
    <property type="entry name" value="ARM-like"/>
</dbReference>
<keyword evidence="7" id="KW-0539">Nucleus</keyword>
<keyword evidence="4" id="KW-0813">Transport</keyword>
<dbReference type="GO" id="GO:0005634">
    <property type="term" value="C:nucleus"/>
    <property type="evidence" value="ECO:0007669"/>
    <property type="project" value="UniProtKB-SubCell"/>
</dbReference>
<evidence type="ECO:0000256" key="4">
    <source>
        <dbReference type="ARBA" id="ARBA00022448"/>
    </source>
</evidence>
<organism evidence="8 9">
    <name type="scientific">Rozella allomycis (strain CSF55)</name>
    <dbReference type="NCBI Taxonomy" id="988480"/>
    <lineage>
        <taxon>Eukaryota</taxon>
        <taxon>Fungi</taxon>
        <taxon>Fungi incertae sedis</taxon>
        <taxon>Cryptomycota</taxon>
        <taxon>Cryptomycota incertae sedis</taxon>
        <taxon>Rozella</taxon>
    </lineage>
</organism>
<dbReference type="GO" id="GO:0006611">
    <property type="term" value="P:protein export from nucleus"/>
    <property type="evidence" value="ECO:0007669"/>
    <property type="project" value="InterPro"/>
</dbReference>
<evidence type="ECO:0000256" key="5">
    <source>
        <dbReference type="ARBA" id="ARBA00022490"/>
    </source>
</evidence>
<sequence length="872" mass="101543">MDLKGFERLCERFYATDCQKEEKRYIEERFYEFKQQCNSWKMAAEILQESNSNVSHFFALSVFQHWLRHSYHSESLNDKLWVREFLFDVEIVVDVARYEWPDVDQQFVDRVLSMTQNKELKYSGLLVLKTFIESILSLKEDLPNARKSELKNHLLKEVQRILELSRIYLDEYFVEINQINRPTMVQPVATSPGLNPFETTKQTPSTPQNTLKVENEILLCFEIFSLVFQWNEASCYLSASMYFTIFKYSYLFSEYATTNIATHALTTANDILSRSFLPHDLNTFLIIAHDNLVEIVKKVMSRSDIDETFEEKLLESIRLLILNHFKRIEGHVSLHELFSILLNITKKQTSLEMFEGCLEIWQAFSSQIEKFQNENVSWAKYDIVLIEVFKQIWNKSKMMNNSEMLCLLDDSNKDVDHKTEWDHFQDKILALIHSLVSAIGMKAIEIIIQDFLNYSECFLSKQGDDRIQFCVLKDLRTTISAFNRISDLFSISTSSKINQEQRRQIVEFIISRLNVYIDYISDDLFVKGIEYEKLFLGVLNTSRTFVYLASENSILFNPIFVETSSKIILSNCSDDLKSAAGQLAFSIISSFKETNFFNSFSLILENPVNSLLALNPKPRPMNLNNLIHMSFQNNKDATFGIEFTKNLILFIKGESSNYKKLAFDILNPIISQLDLLNQNEPIDQDLLLLKIELYLEFIQTFGSLLGVSSVQRILELVLLRIHLTDSHFVHSLAREDSSQSKILCLLFAMFISVTKEPSKSFDALVPLFHSYTLNNIYPLLNNNLSVFKSEIYFPLVDILFHCLVEKKHHTLRDDILETLFHLALTNQSDFATHIYQIGLTKGTAIQMHEDFNSFSRTIINIVNDFIFYNKTQ</sequence>
<keyword evidence="6" id="KW-0653">Protein transport</keyword>
<evidence type="ECO:0000313" key="9">
    <source>
        <dbReference type="Proteomes" id="UP000030755"/>
    </source>
</evidence>
<evidence type="ECO:0000256" key="1">
    <source>
        <dbReference type="ARBA" id="ARBA00004123"/>
    </source>
</evidence>
<comment type="subcellular location">
    <subcellularLocation>
        <location evidence="2">Cytoplasm</location>
    </subcellularLocation>
    <subcellularLocation>
        <location evidence="1">Nucleus</location>
    </subcellularLocation>
</comment>
<evidence type="ECO:0008006" key="10">
    <source>
        <dbReference type="Google" id="ProtNLM"/>
    </source>
</evidence>
<dbReference type="OMA" id="KITRFNH"/>
<dbReference type="Gene3D" id="1.25.10.10">
    <property type="entry name" value="Leucine-rich Repeat Variant"/>
    <property type="match status" value="1"/>
</dbReference>
<reference evidence="8 9" key="1">
    <citation type="journal article" date="2013" name="Curr. Biol.">
        <title>Shared signatures of parasitism and phylogenomics unite Cryptomycota and microsporidia.</title>
        <authorList>
            <person name="James T.Y."/>
            <person name="Pelin A."/>
            <person name="Bonen L."/>
            <person name="Ahrendt S."/>
            <person name="Sain D."/>
            <person name="Corradi N."/>
            <person name="Stajich J.E."/>
        </authorList>
    </citation>
    <scope>NUCLEOTIDE SEQUENCE [LARGE SCALE GENOMIC DNA]</scope>
    <source>
        <strain evidence="8 9">CSF55</strain>
    </source>
</reference>
<evidence type="ECO:0000313" key="8">
    <source>
        <dbReference type="EMBL" id="EPZ31659.1"/>
    </source>
</evidence>
<accession>A0A075AP10</accession>